<keyword evidence="3" id="KW-1185">Reference proteome</keyword>
<accession>B0DSX9</accession>
<sequence length="572" mass="64200">MIHSFQTMQPFSQYFGTNYAPSDEECLAINKLLEQPRARLLQIEEEILRVEKILSDLNRERDSVNNAIDKYAILLTPIRRIPRDVLQEIFIRCLPTDRNAVMASNEAPLLLGRVCSSWRTTSRSTPQLWSTIHIPIPRHHASFYALDIPPGDYSELAGKVVEVRATVARDWLLRSGACPLDISLNQWDEAPSTDPDLPRPLLTVIVPFSERWRKVSITAPIQSLSNITALSPAALPNLESLSLNFSRVRSWGYGVEPTSSVNKDIFRAPKLRALSLTQLREDSLRLPVKWAQLTELSLEGNAWSRESGLSASRTLQLLSMCPQLVRCRLEVGIREINEELDAPSVRLSKLQSFSIFDAVGLGPAFERLDLPALDDVEFHTSIWPGSTKPSLFTLLSRLQVPIRTMTTDPQIFTKDDFLETLSIVPSLKTLTLKRSLVGSPSPWTEGPGTPDVARLDDTMLQRLLIPDEEGRCLFPHLNTFEVLSDLTFRDETLLQCVEKRVSSEGVTKLKRVYVGFNRQKGIDILPALSSFVEDGLSIDLCYVAYQQRGPFSPSDGLPPPPLPAGIPWFRGL</sequence>
<feature type="coiled-coil region" evidence="1">
    <location>
        <begin position="40"/>
        <end position="67"/>
    </location>
</feature>
<dbReference type="EMBL" id="DS547131">
    <property type="protein sequence ID" value="EDR02319.1"/>
    <property type="molecule type" value="Genomic_DNA"/>
</dbReference>
<evidence type="ECO:0000256" key="1">
    <source>
        <dbReference type="SAM" id="Coils"/>
    </source>
</evidence>
<dbReference type="AlphaFoldDB" id="B0DSX9"/>
<reference evidence="2 3" key="1">
    <citation type="journal article" date="2008" name="Nature">
        <title>The genome of Laccaria bicolor provides insights into mycorrhizal symbiosis.</title>
        <authorList>
            <person name="Martin F."/>
            <person name="Aerts A."/>
            <person name="Ahren D."/>
            <person name="Brun A."/>
            <person name="Danchin E.G.J."/>
            <person name="Duchaussoy F."/>
            <person name="Gibon J."/>
            <person name="Kohler A."/>
            <person name="Lindquist E."/>
            <person name="Pereda V."/>
            <person name="Salamov A."/>
            <person name="Shapiro H.J."/>
            <person name="Wuyts J."/>
            <person name="Blaudez D."/>
            <person name="Buee M."/>
            <person name="Brokstein P."/>
            <person name="Canbaeck B."/>
            <person name="Cohen D."/>
            <person name="Courty P.E."/>
            <person name="Coutinho P.M."/>
            <person name="Delaruelle C."/>
            <person name="Detter J.C."/>
            <person name="Deveau A."/>
            <person name="DiFazio S."/>
            <person name="Duplessis S."/>
            <person name="Fraissinet-Tachet L."/>
            <person name="Lucic E."/>
            <person name="Frey-Klett P."/>
            <person name="Fourrey C."/>
            <person name="Feussner I."/>
            <person name="Gay G."/>
            <person name="Grimwood J."/>
            <person name="Hoegger P.J."/>
            <person name="Jain P."/>
            <person name="Kilaru S."/>
            <person name="Labbe J."/>
            <person name="Lin Y.C."/>
            <person name="Legue V."/>
            <person name="Le Tacon F."/>
            <person name="Marmeisse R."/>
            <person name="Melayah D."/>
            <person name="Montanini B."/>
            <person name="Muratet M."/>
            <person name="Nehls U."/>
            <person name="Niculita-Hirzel H."/>
            <person name="Oudot-Le Secq M.P."/>
            <person name="Peter M."/>
            <person name="Quesneville H."/>
            <person name="Rajashekar B."/>
            <person name="Reich M."/>
            <person name="Rouhier N."/>
            <person name="Schmutz J."/>
            <person name="Yin T."/>
            <person name="Chalot M."/>
            <person name="Henrissat B."/>
            <person name="Kuees U."/>
            <person name="Lucas S."/>
            <person name="Van de Peer Y."/>
            <person name="Podila G.K."/>
            <person name="Polle A."/>
            <person name="Pukkila P.J."/>
            <person name="Richardson P.M."/>
            <person name="Rouze P."/>
            <person name="Sanders I.R."/>
            <person name="Stajich J.E."/>
            <person name="Tunlid A."/>
            <person name="Tuskan G."/>
            <person name="Grigoriev I.V."/>
        </authorList>
    </citation>
    <scope>NUCLEOTIDE SEQUENCE [LARGE SCALE GENOMIC DNA]</scope>
    <source>
        <strain evidence="3">S238N-H82 / ATCC MYA-4686</strain>
    </source>
</reference>
<organism evidence="3">
    <name type="scientific">Laccaria bicolor (strain S238N-H82 / ATCC MYA-4686)</name>
    <name type="common">Bicoloured deceiver</name>
    <name type="synonym">Laccaria laccata var. bicolor</name>
    <dbReference type="NCBI Taxonomy" id="486041"/>
    <lineage>
        <taxon>Eukaryota</taxon>
        <taxon>Fungi</taxon>
        <taxon>Dikarya</taxon>
        <taxon>Basidiomycota</taxon>
        <taxon>Agaricomycotina</taxon>
        <taxon>Agaricomycetes</taxon>
        <taxon>Agaricomycetidae</taxon>
        <taxon>Agaricales</taxon>
        <taxon>Agaricineae</taxon>
        <taxon>Hydnangiaceae</taxon>
        <taxon>Laccaria</taxon>
    </lineage>
</organism>
<dbReference type="RefSeq" id="XP_001886996.1">
    <property type="nucleotide sequence ID" value="XM_001886961.1"/>
</dbReference>
<dbReference type="SUPFAM" id="SSF52047">
    <property type="entry name" value="RNI-like"/>
    <property type="match status" value="1"/>
</dbReference>
<dbReference type="KEGG" id="lbc:LACBIDRAFT_309726"/>
<evidence type="ECO:0000313" key="3">
    <source>
        <dbReference type="Proteomes" id="UP000001194"/>
    </source>
</evidence>
<gene>
    <name evidence="2" type="ORF">LACBIDRAFT_309726</name>
</gene>
<keyword evidence="1" id="KW-0175">Coiled coil</keyword>
<dbReference type="OrthoDB" id="3365698at2759"/>
<proteinExistence type="predicted"/>
<dbReference type="GeneID" id="6082621"/>
<evidence type="ECO:0000313" key="2">
    <source>
        <dbReference type="EMBL" id="EDR02319.1"/>
    </source>
</evidence>
<protein>
    <submittedName>
        <fullName evidence="2">Predicted protein</fullName>
    </submittedName>
</protein>
<dbReference type="HOGENOM" id="CLU_018544_12_0_1"/>
<name>B0DSX9_LACBS</name>
<dbReference type="Proteomes" id="UP000001194">
    <property type="component" value="Unassembled WGS sequence"/>
</dbReference>
<dbReference type="InParanoid" id="B0DSX9"/>